<dbReference type="Pfam" id="PF18738">
    <property type="entry name" value="HEPN_DZIP3"/>
    <property type="match status" value="1"/>
</dbReference>
<dbReference type="Proteomes" id="UP001217089">
    <property type="component" value="Unassembled WGS sequence"/>
</dbReference>
<dbReference type="EMBL" id="JARBDR010000813">
    <property type="protein sequence ID" value="KAJ8305258.1"/>
    <property type="molecule type" value="Genomic_DNA"/>
</dbReference>
<proteinExistence type="predicted"/>
<keyword evidence="3" id="KW-1185">Reference proteome</keyword>
<gene>
    <name evidence="2" type="ORF">KUTeg_015803</name>
</gene>
<reference evidence="2 3" key="1">
    <citation type="submission" date="2022-12" db="EMBL/GenBank/DDBJ databases">
        <title>Chromosome-level genome of Tegillarca granosa.</title>
        <authorList>
            <person name="Kim J."/>
        </authorList>
    </citation>
    <scope>NUCLEOTIDE SEQUENCE [LARGE SCALE GENOMIC DNA]</scope>
    <source>
        <strain evidence="2">Teg-2019</strain>
        <tissue evidence="2">Adductor muscle</tissue>
    </source>
</reference>
<sequence length="507" mass="59012">MATKVTIGHTVPIEGKPTISKENENFFRLEFLLIETGRKSLQYIFQKRFIGSLENFLQQNEKKLKDLYKKKIINSTQWSLMFPTAKVTQWDISLLCMLLTSVCCLSPPKKGWKEMPYTTDLSISADIVRLRCYRNECQGHISKAALTDAEFNVLWGDIETVILRLSNNTLKNEVDNIAVKSFETSLYQKLLEITNHWVEQEFMLYIDYFKEYVDNLREVSITNREQIKLVENTLSKFEGHVTKQLIKIQNNNCTIAEMSEKVRNICNETLGSIVRIISSKERYHEELLMHLQNITLNLDTVQTSLEMQKDIAALQMKTIKTLEDQGNVVQLNHSLAKSGDRKLDCLIKQTKYQEGPRTPHKDLIYTCRCGYKYRINALRKHCEALVENGESNLFCLNCKEPWEYTEIRDNARWSDQDREAVERKLNQNFIERNKDIKNCPSCERFCVRKNPRDVRIVCLFCSLGTKKNGTQTELAPVEILDARAVFCIKPKEFNYSQASKEKSDCKN</sequence>
<evidence type="ECO:0000313" key="2">
    <source>
        <dbReference type="EMBL" id="KAJ8305258.1"/>
    </source>
</evidence>
<feature type="non-terminal residue" evidence="2">
    <location>
        <position position="507"/>
    </location>
</feature>
<name>A0ABQ9EIZ9_TEGGR</name>
<dbReference type="InterPro" id="IPR041249">
    <property type="entry name" value="HEPN_DZIP3"/>
</dbReference>
<comment type="caution">
    <text evidence="2">The sequence shown here is derived from an EMBL/GenBank/DDBJ whole genome shotgun (WGS) entry which is preliminary data.</text>
</comment>
<organism evidence="2 3">
    <name type="scientific">Tegillarca granosa</name>
    <name type="common">Malaysian cockle</name>
    <name type="synonym">Anadara granosa</name>
    <dbReference type="NCBI Taxonomy" id="220873"/>
    <lineage>
        <taxon>Eukaryota</taxon>
        <taxon>Metazoa</taxon>
        <taxon>Spiralia</taxon>
        <taxon>Lophotrochozoa</taxon>
        <taxon>Mollusca</taxon>
        <taxon>Bivalvia</taxon>
        <taxon>Autobranchia</taxon>
        <taxon>Pteriomorphia</taxon>
        <taxon>Arcoida</taxon>
        <taxon>Arcoidea</taxon>
        <taxon>Arcidae</taxon>
        <taxon>Tegillarca</taxon>
    </lineage>
</organism>
<protein>
    <recommendedName>
        <fullName evidence="1">DZIP3-like HEPN domain-containing protein</fullName>
    </recommendedName>
</protein>
<evidence type="ECO:0000313" key="3">
    <source>
        <dbReference type="Proteomes" id="UP001217089"/>
    </source>
</evidence>
<feature type="domain" description="DZIP3-like HEPN" evidence="1">
    <location>
        <begin position="51"/>
        <end position="186"/>
    </location>
</feature>
<evidence type="ECO:0000259" key="1">
    <source>
        <dbReference type="Pfam" id="PF18738"/>
    </source>
</evidence>
<accession>A0ABQ9EIZ9</accession>